<proteinExistence type="predicted"/>
<reference evidence="3" key="1">
    <citation type="submission" date="2016-04" db="EMBL/GenBank/DDBJ databases">
        <authorList>
            <person name="Evans L.H."/>
            <person name="Alamgir A."/>
            <person name="Owens N."/>
            <person name="Weber N.D."/>
            <person name="Virtaneva K."/>
            <person name="Barbian K."/>
            <person name="Babar A."/>
            <person name="Rosenke K."/>
        </authorList>
    </citation>
    <scope>NUCLEOTIDE SEQUENCE [LARGE SCALE GENOMIC DNA]</scope>
    <source>
        <strain evidence="3">CBS 101.48</strain>
    </source>
</reference>
<feature type="compositionally biased region" description="Polar residues" evidence="2">
    <location>
        <begin position="1"/>
        <end position="10"/>
    </location>
</feature>
<dbReference type="OrthoDB" id="2287144at2759"/>
<dbReference type="Gene3D" id="1.20.5.340">
    <property type="match status" value="1"/>
</dbReference>
<organism evidence="3">
    <name type="scientific">Absidia glauca</name>
    <name type="common">Pin mould</name>
    <dbReference type="NCBI Taxonomy" id="4829"/>
    <lineage>
        <taxon>Eukaryota</taxon>
        <taxon>Fungi</taxon>
        <taxon>Fungi incertae sedis</taxon>
        <taxon>Mucoromycota</taxon>
        <taxon>Mucoromycotina</taxon>
        <taxon>Mucoromycetes</taxon>
        <taxon>Mucorales</taxon>
        <taxon>Cunninghamellaceae</taxon>
        <taxon>Absidia</taxon>
    </lineage>
</organism>
<name>A0A168RAK1_ABSGL</name>
<feature type="region of interest" description="Disordered" evidence="2">
    <location>
        <begin position="1"/>
        <end position="52"/>
    </location>
</feature>
<keyword evidence="4" id="KW-1185">Reference proteome</keyword>
<dbReference type="STRING" id="4829.A0A168RAK1"/>
<dbReference type="SUPFAM" id="SSF57997">
    <property type="entry name" value="Tropomyosin"/>
    <property type="match status" value="1"/>
</dbReference>
<evidence type="ECO:0000313" key="4">
    <source>
        <dbReference type="Proteomes" id="UP000078561"/>
    </source>
</evidence>
<dbReference type="Proteomes" id="UP000078561">
    <property type="component" value="Unassembled WGS sequence"/>
</dbReference>
<evidence type="ECO:0000256" key="1">
    <source>
        <dbReference type="SAM" id="Coils"/>
    </source>
</evidence>
<feature type="coiled-coil region" evidence="1">
    <location>
        <begin position="93"/>
        <end position="202"/>
    </location>
</feature>
<dbReference type="InParanoid" id="A0A168RAK1"/>
<evidence type="ECO:0000313" key="3">
    <source>
        <dbReference type="EMBL" id="SAM06398.1"/>
    </source>
</evidence>
<sequence length="272" mass="32225">MTITPRTQKATPVRHTKASMLGRQSTPSQKPHRPRRSLVNPLHRQQQPNNIKKRRSLITTREFLRQRPAWDMRGKISDLEAQLEKNNHQLEHLHRFKDELTTLNDDRDSEQKQTLQRIMALKSELQTLDRKHAQEMENRSARQRIHYQELKDQQLINKRQEGTMGIMLEDARRKLKQARTKLDQVTQERQQWEAKSSQVTTETHRLEQELKHVVLKLERFDGNLADRERAIHDLNHKLNKERPGLEAAELKLQKAVATNLRLKSMVDEIQRG</sequence>
<dbReference type="AlphaFoldDB" id="A0A168RAK1"/>
<gene>
    <name evidence="3" type="primary">ABSGL_12287.1 scaffold 12745</name>
</gene>
<accession>A0A168RAK1</accession>
<protein>
    <submittedName>
        <fullName evidence="3">Uncharacterized protein</fullName>
    </submittedName>
</protein>
<dbReference type="EMBL" id="LT554591">
    <property type="protein sequence ID" value="SAM06398.1"/>
    <property type="molecule type" value="Genomic_DNA"/>
</dbReference>
<keyword evidence="1" id="KW-0175">Coiled coil</keyword>
<evidence type="ECO:0000256" key="2">
    <source>
        <dbReference type="SAM" id="MobiDB-lite"/>
    </source>
</evidence>